<sequence>MAAPTSILVQLCPSLDASIKPCKVRCVVLGTWWTWPPPIPMCRRVSGRWLFPPSPLFPYIARRISSKALKPPSCTRKLPPSSRGTCSGHHRASEQIPHVFAFFWFLRCISCCIAPASHERADPASDTVIHGRLNW</sequence>
<name>A0A5Q4BWA1_9PEZI</name>
<keyword evidence="2" id="KW-1185">Reference proteome</keyword>
<evidence type="ECO:0000313" key="1">
    <source>
        <dbReference type="EMBL" id="TQN70604.1"/>
    </source>
</evidence>
<dbReference type="EMBL" id="PUHP01000366">
    <property type="protein sequence ID" value="TQN70604.1"/>
    <property type="molecule type" value="Genomic_DNA"/>
</dbReference>
<dbReference type="AlphaFoldDB" id="A0A5Q4BWA1"/>
<reference evidence="1 2" key="1">
    <citation type="journal article" date="2019" name="Sci. Rep.">
        <title>Colletotrichum shisoi sp. nov., an anthracnose pathogen of Perilla frutescens in Japan: molecular phylogenetic, morphological and genomic evidence.</title>
        <authorList>
            <person name="Gan P."/>
            <person name="Tsushima A."/>
            <person name="Hiroyama R."/>
            <person name="Narusaka M."/>
            <person name="Takano Y."/>
            <person name="Narusaka Y."/>
            <person name="Kawaradani M."/>
            <person name="Damm U."/>
            <person name="Shirasu K."/>
        </authorList>
    </citation>
    <scope>NUCLEOTIDE SEQUENCE [LARGE SCALE GENOMIC DNA]</scope>
    <source>
        <strain evidence="1 2">PG-2018a</strain>
    </source>
</reference>
<dbReference type="Proteomes" id="UP000326340">
    <property type="component" value="Unassembled WGS sequence"/>
</dbReference>
<proteinExistence type="predicted"/>
<protein>
    <submittedName>
        <fullName evidence="1">Uncharacterized protein</fullName>
    </submittedName>
</protein>
<organism evidence="1 2">
    <name type="scientific">Colletotrichum shisoi</name>
    <dbReference type="NCBI Taxonomy" id="2078593"/>
    <lineage>
        <taxon>Eukaryota</taxon>
        <taxon>Fungi</taxon>
        <taxon>Dikarya</taxon>
        <taxon>Ascomycota</taxon>
        <taxon>Pezizomycotina</taxon>
        <taxon>Sordariomycetes</taxon>
        <taxon>Hypocreomycetidae</taxon>
        <taxon>Glomerellales</taxon>
        <taxon>Glomerellaceae</taxon>
        <taxon>Colletotrichum</taxon>
        <taxon>Colletotrichum destructivum species complex</taxon>
    </lineage>
</organism>
<gene>
    <name evidence="1" type="ORF">CSHISOI_04862</name>
</gene>
<evidence type="ECO:0000313" key="2">
    <source>
        <dbReference type="Proteomes" id="UP000326340"/>
    </source>
</evidence>
<comment type="caution">
    <text evidence="1">The sequence shown here is derived from an EMBL/GenBank/DDBJ whole genome shotgun (WGS) entry which is preliminary data.</text>
</comment>
<accession>A0A5Q4BWA1</accession>